<reference evidence="6 7" key="1">
    <citation type="submission" date="2019-07" db="EMBL/GenBank/DDBJ databases">
        <authorList>
            <person name="Brisse S."/>
            <person name="Rodrigues C."/>
            <person name="Thorpe H."/>
        </authorList>
    </citation>
    <scope>NUCLEOTIDE SEQUENCE [LARGE SCALE GENOMIC DNA]</scope>
    <source>
        <strain evidence="6">SB6410</strain>
    </source>
</reference>
<dbReference type="Gene3D" id="1.10.10.10">
    <property type="entry name" value="Winged helix-like DNA-binding domain superfamily/Winged helix DNA-binding domain"/>
    <property type="match status" value="1"/>
</dbReference>
<dbReference type="Gene3D" id="3.40.190.290">
    <property type="match status" value="1"/>
</dbReference>
<feature type="domain" description="HTH lysR-type" evidence="5">
    <location>
        <begin position="1"/>
        <end position="58"/>
    </location>
</feature>
<keyword evidence="4" id="KW-0804">Transcription</keyword>
<dbReference type="PANTHER" id="PTHR30419">
    <property type="entry name" value="HTH-TYPE TRANSCRIPTIONAL REGULATOR YBHD"/>
    <property type="match status" value="1"/>
</dbReference>
<protein>
    <submittedName>
        <fullName evidence="6">HTH-type transcriptional regulator CynR</fullName>
    </submittedName>
</protein>
<evidence type="ECO:0000256" key="4">
    <source>
        <dbReference type="ARBA" id="ARBA00023163"/>
    </source>
</evidence>
<dbReference type="SUPFAM" id="SSF53850">
    <property type="entry name" value="Periplasmic binding protein-like II"/>
    <property type="match status" value="1"/>
</dbReference>
<dbReference type="InterPro" id="IPR036390">
    <property type="entry name" value="WH_DNA-bd_sf"/>
</dbReference>
<dbReference type="GO" id="GO:0003677">
    <property type="term" value="F:DNA binding"/>
    <property type="evidence" value="ECO:0007669"/>
    <property type="project" value="UniProtKB-KW"/>
</dbReference>
<evidence type="ECO:0000259" key="5">
    <source>
        <dbReference type="PROSITE" id="PS50931"/>
    </source>
</evidence>
<dbReference type="Pfam" id="PF03466">
    <property type="entry name" value="LysR_substrate"/>
    <property type="match status" value="1"/>
</dbReference>
<keyword evidence="2" id="KW-0805">Transcription regulation</keyword>
<organism evidence="6 7">
    <name type="scientific">Klebsiella pasteurii</name>
    <dbReference type="NCBI Taxonomy" id="2587529"/>
    <lineage>
        <taxon>Bacteria</taxon>
        <taxon>Pseudomonadati</taxon>
        <taxon>Pseudomonadota</taxon>
        <taxon>Gammaproteobacteria</taxon>
        <taxon>Enterobacterales</taxon>
        <taxon>Enterobacteriaceae</taxon>
        <taxon>Klebsiella/Raoultella group</taxon>
        <taxon>Klebsiella</taxon>
    </lineage>
</organism>
<dbReference type="PRINTS" id="PR00039">
    <property type="entry name" value="HTHLYSR"/>
</dbReference>
<keyword evidence="3" id="KW-0238">DNA-binding</keyword>
<evidence type="ECO:0000256" key="2">
    <source>
        <dbReference type="ARBA" id="ARBA00023015"/>
    </source>
</evidence>
<dbReference type="InterPro" id="IPR036388">
    <property type="entry name" value="WH-like_DNA-bd_sf"/>
</dbReference>
<sequence length="301" mass="33493">MLLRHLNYFIAVAEQGGFTRAAAMLHVSQPALSQQIRQLEETLGVQLFDRSGRNTRLTDSGKVWLIYARRVLQGLAEGQRALNDVEDLQRGTLRVAMMPTFTTYFMGPLAATFYQRYPNITLDIQELAQDRMETLLLNDELDVGIAFEGSNSRDIVSQPLFSETLALVVGRYHPLAAARCIELTALNDESLILLSSAFATREQIDRYCRQREIQPKVQMEANSISAVLAVVERTSLATLLPAAIVLGRDDLTAIELAPSLLERTACLLQRKGAWQSAAARQFRLMAHQTATELSAGLSELE</sequence>
<evidence type="ECO:0000313" key="7">
    <source>
        <dbReference type="Proteomes" id="UP000318567"/>
    </source>
</evidence>
<dbReference type="FunFam" id="1.10.10.10:FF:000001">
    <property type="entry name" value="LysR family transcriptional regulator"/>
    <property type="match status" value="1"/>
</dbReference>
<proteinExistence type="inferred from homology"/>
<dbReference type="GO" id="GO:0005829">
    <property type="term" value="C:cytosol"/>
    <property type="evidence" value="ECO:0007669"/>
    <property type="project" value="TreeGrafter"/>
</dbReference>
<evidence type="ECO:0000256" key="1">
    <source>
        <dbReference type="ARBA" id="ARBA00009437"/>
    </source>
</evidence>
<name>A0A9Q9SD24_9ENTR</name>
<dbReference type="RefSeq" id="WP_004123284.1">
    <property type="nucleotide sequence ID" value="NZ_CABGGO010000027.1"/>
</dbReference>
<dbReference type="SUPFAM" id="SSF46785">
    <property type="entry name" value="Winged helix' DNA-binding domain"/>
    <property type="match status" value="1"/>
</dbReference>
<dbReference type="PANTHER" id="PTHR30419:SF8">
    <property type="entry name" value="NITROGEN ASSIMILATION TRANSCRIPTIONAL ACTIVATOR-RELATED"/>
    <property type="match status" value="1"/>
</dbReference>
<evidence type="ECO:0000313" key="6">
    <source>
        <dbReference type="EMBL" id="VUS81083.1"/>
    </source>
</evidence>
<dbReference type="EMBL" id="CABGGO010000027">
    <property type="protein sequence ID" value="VUS81083.1"/>
    <property type="molecule type" value="Genomic_DNA"/>
</dbReference>
<evidence type="ECO:0000256" key="3">
    <source>
        <dbReference type="ARBA" id="ARBA00023125"/>
    </source>
</evidence>
<comment type="caution">
    <text evidence="6">The sequence shown here is derived from an EMBL/GenBank/DDBJ whole genome shotgun (WGS) entry which is preliminary data.</text>
</comment>
<dbReference type="AlphaFoldDB" id="A0A9Q9SD24"/>
<dbReference type="NCBIfam" id="NF008416">
    <property type="entry name" value="PRK11242.1"/>
    <property type="match status" value="1"/>
</dbReference>
<dbReference type="InterPro" id="IPR000847">
    <property type="entry name" value="LysR_HTH_N"/>
</dbReference>
<comment type="similarity">
    <text evidence="1">Belongs to the LysR transcriptional regulatory family.</text>
</comment>
<dbReference type="GO" id="GO:0003700">
    <property type="term" value="F:DNA-binding transcription factor activity"/>
    <property type="evidence" value="ECO:0007669"/>
    <property type="project" value="InterPro"/>
</dbReference>
<dbReference type="Proteomes" id="UP000318567">
    <property type="component" value="Unassembled WGS sequence"/>
</dbReference>
<gene>
    <name evidence="6" type="primary">cynR_6</name>
    <name evidence="6" type="ORF">SB6410_03489</name>
</gene>
<dbReference type="InterPro" id="IPR005119">
    <property type="entry name" value="LysR_subst-bd"/>
</dbReference>
<dbReference type="PROSITE" id="PS50931">
    <property type="entry name" value="HTH_LYSR"/>
    <property type="match status" value="1"/>
</dbReference>
<dbReference type="Pfam" id="PF00126">
    <property type="entry name" value="HTH_1"/>
    <property type="match status" value="1"/>
</dbReference>
<dbReference type="InterPro" id="IPR050950">
    <property type="entry name" value="HTH-type_LysR_regulators"/>
</dbReference>
<accession>A0A9Q9SD24</accession>